<dbReference type="InterPro" id="IPR036961">
    <property type="entry name" value="Kinesin_motor_dom_sf"/>
</dbReference>
<dbReference type="Proteomes" id="UP000325440">
    <property type="component" value="Unassembled WGS sequence"/>
</dbReference>
<dbReference type="GO" id="GO:0005871">
    <property type="term" value="C:kinesin complex"/>
    <property type="evidence" value="ECO:0007669"/>
    <property type="project" value="TreeGrafter"/>
</dbReference>
<dbReference type="PANTHER" id="PTHR24115">
    <property type="entry name" value="KINESIN-RELATED"/>
    <property type="match status" value="1"/>
</dbReference>
<feature type="domain" description="Kinesin motor" evidence="8">
    <location>
        <begin position="22"/>
        <end position="428"/>
    </location>
</feature>
<dbReference type="InterPro" id="IPR032384">
    <property type="entry name" value="Kif23_Arf-bd"/>
</dbReference>
<dbReference type="PROSITE" id="PS50067">
    <property type="entry name" value="KINESIN_MOTOR_2"/>
    <property type="match status" value="1"/>
</dbReference>
<dbReference type="GO" id="GO:0016887">
    <property type="term" value="F:ATP hydrolysis activity"/>
    <property type="evidence" value="ECO:0007669"/>
    <property type="project" value="TreeGrafter"/>
</dbReference>
<evidence type="ECO:0000256" key="6">
    <source>
        <dbReference type="RuleBase" id="RU000394"/>
    </source>
</evidence>
<evidence type="ECO:0000313" key="10">
    <source>
        <dbReference type="Proteomes" id="UP000325440"/>
    </source>
</evidence>
<dbReference type="InterPro" id="IPR001752">
    <property type="entry name" value="Kinesin_motor_dom"/>
</dbReference>
<dbReference type="Pfam" id="PF16540">
    <property type="entry name" value="MKLP1_Arf_bdg"/>
    <property type="match status" value="1"/>
</dbReference>
<keyword evidence="9" id="KW-0378">Hydrolase</keyword>
<dbReference type="PANTHER" id="PTHR24115:SF600">
    <property type="entry name" value="KINESIN-LIKE PROTEIN KIF23"/>
    <property type="match status" value="1"/>
</dbReference>
<dbReference type="PROSITE" id="PS00411">
    <property type="entry name" value="KINESIN_MOTOR_1"/>
    <property type="match status" value="1"/>
</dbReference>
<dbReference type="SUPFAM" id="SSF52540">
    <property type="entry name" value="P-loop containing nucleoside triphosphate hydrolases"/>
    <property type="match status" value="1"/>
</dbReference>
<dbReference type="GO" id="GO:0051256">
    <property type="term" value="P:mitotic spindle midzone assembly"/>
    <property type="evidence" value="ECO:0007669"/>
    <property type="project" value="TreeGrafter"/>
</dbReference>
<evidence type="ECO:0000256" key="4">
    <source>
        <dbReference type="ARBA" id="ARBA00023212"/>
    </source>
</evidence>
<dbReference type="GO" id="GO:0005524">
    <property type="term" value="F:ATP binding"/>
    <property type="evidence" value="ECO:0007669"/>
    <property type="project" value="UniProtKB-UniRule"/>
</dbReference>
<evidence type="ECO:0000256" key="7">
    <source>
        <dbReference type="SAM" id="Coils"/>
    </source>
</evidence>
<name>A0A5E4NMD3_9HEMI</name>
<dbReference type="GO" id="GO:0003777">
    <property type="term" value="F:microtubule motor activity"/>
    <property type="evidence" value="ECO:0007669"/>
    <property type="project" value="InterPro"/>
</dbReference>
<dbReference type="PRINTS" id="PR00380">
    <property type="entry name" value="KINESINHEAVY"/>
</dbReference>
<keyword evidence="4" id="KW-0206">Cytoskeleton</keyword>
<keyword evidence="6" id="KW-0493">Microtubule</keyword>
<feature type="binding site" evidence="5">
    <location>
        <begin position="105"/>
        <end position="112"/>
    </location>
    <ligand>
        <name>ATP</name>
        <dbReference type="ChEBI" id="CHEBI:30616"/>
    </ligand>
</feature>
<evidence type="ECO:0000256" key="1">
    <source>
        <dbReference type="ARBA" id="ARBA00004245"/>
    </source>
</evidence>
<keyword evidence="2 5" id="KW-0547">Nucleotide-binding</keyword>
<sequence length="848" mass="96642">MKRVGCRPAASHKKSNDNEKDPIQVYCRLRPVEHTVESSCVKVVSETDLQIYCLPNERGTSRECQFSYKKIFSQYETQDMVFQDLGLPLVEQLLKGKSSLLLAYGISGSGKSYTMTGNQEDDGIVGRSFDVIFNSIKDYQARKFTFKPDKLNGYDAHSVEEAMIFQAKDIKNKVKNSSTTYKKKDGGIDILRVPFNYKVTNINQDSAYSVFISYVEIYHNYVYDLLEDVSDGEIRLNSKIIREDSNGNMYVHGVNEQEVVNPNEAIESFRKGQLRKRTAPTFLNTDSSRSHTVFTVRIVKAPLDIDGLNVIQDKKYTVVSQLSLVDLAGSERTDKAKTTGQRLQEAGGINNSLSNLKQCLRILYENQSSSNLRNIAEKIPYRTSRLTHLFKSFFEGSGSIRILICINSLSKYSELLPVLQFGEISSNVKVKRTTPLLMDIGLIPGRRKMIDMQLANTPCVFEGKPRTPLNNIVKDNSKDTYLSVLNLGPPLPEINIDDMLDEQKRQELINALDQRIKRKDELREVLINQSNEIRAHMVLLEFNNSNSKQEVYSLQILRDQDINKIKQYQNKVFLLENEIASLKRKLGLLDSENKKLKSNLNSKENMLNQVSADKDLLKQRYNNKIIKKQEQLFKGLKDKWKVQENEFEIKLQEKKLKLKHIKNVAESIESLPNHPSRRILKQTLFDESSNKPVPYVNIELSDSKQNEHTKMTLKNLCPRRSKSCDPQECWIEHKPPAPIPLNTVMQPKMKNCKSVTNLTDAKTVTNNGASKYCLMTQGVDEQGNSEAKLYKADIIQTMGGGAQIVFHDIETLKQDSSLGCSPVKHCVKMYNDEIRDHATGSDDLNEKC</sequence>
<protein>
    <recommendedName>
        <fullName evidence="6">Kinesin-like protein</fullName>
    </recommendedName>
</protein>
<dbReference type="InterPro" id="IPR027640">
    <property type="entry name" value="Kinesin-like_fam"/>
</dbReference>
<dbReference type="OrthoDB" id="2403182at2759"/>
<comment type="similarity">
    <text evidence="5 6">Belongs to the TRAFAC class myosin-kinesin ATPase superfamily. Kinesin family.</text>
</comment>
<proteinExistence type="inferred from homology"/>
<keyword evidence="4" id="KW-0963">Cytoplasm</keyword>
<evidence type="ECO:0000256" key="5">
    <source>
        <dbReference type="PROSITE-ProRule" id="PRU00283"/>
    </source>
</evidence>
<dbReference type="GO" id="GO:0005634">
    <property type="term" value="C:nucleus"/>
    <property type="evidence" value="ECO:0007669"/>
    <property type="project" value="TreeGrafter"/>
</dbReference>
<dbReference type="GO" id="GO:0007018">
    <property type="term" value="P:microtubule-based movement"/>
    <property type="evidence" value="ECO:0007669"/>
    <property type="project" value="InterPro"/>
</dbReference>
<organism evidence="9 10">
    <name type="scientific">Cinara cedri</name>
    <dbReference type="NCBI Taxonomy" id="506608"/>
    <lineage>
        <taxon>Eukaryota</taxon>
        <taxon>Metazoa</taxon>
        <taxon>Ecdysozoa</taxon>
        <taxon>Arthropoda</taxon>
        <taxon>Hexapoda</taxon>
        <taxon>Insecta</taxon>
        <taxon>Pterygota</taxon>
        <taxon>Neoptera</taxon>
        <taxon>Paraneoptera</taxon>
        <taxon>Hemiptera</taxon>
        <taxon>Sternorrhyncha</taxon>
        <taxon>Aphidomorpha</taxon>
        <taxon>Aphidoidea</taxon>
        <taxon>Aphididae</taxon>
        <taxon>Lachninae</taxon>
        <taxon>Cinara</taxon>
    </lineage>
</organism>
<dbReference type="GO" id="GO:0008017">
    <property type="term" value="F:microtubule binding"/>
    <property type="evidence" value="ECO:0007669"/>
    <property type="project" value="InterPro"/>
</dbReference>
<dbReference type="InterPro" id="IPR027417">
    <property type="entry name" value="P-loop_NTPase"/>
</dbReference>
<dbReference type="Gene3D" id="2.60.40.4330">
    <property type="entry name" value="Kinesin-like protein Kif23, Arf6-interacting domain"/>
    <property type="match status" value="1"/>
</dbReference>
<evidence type="ECO:0000256" key="3">
    <source>
        <dbReference type="ARBA" id="ARBA00022840"/>
    </source>
</evidence>
<dbReference type="Pfam" id="PF00225">
    <property type="entry name" value="Kinesin"/>
    <property type="match status" value="1"/>
</dbReference>
<feature type="coiled-coil region" evidence="7">
    <location>
        <begin position="558"/>
        <end position="620"/>
    </location>
</feature>
<keyword evidence="5 6" id="KW-0505">Motor protein</keyword>
<gene>
    <name evidence="9" type="ORF">CINCED_3A014219</name>
</gene>
<dbReference type="InterPro" id="IPR019821">
    <property type="entry name" value="Kinesin_motor_CS"/>
</dbReference>
<dbReference type="EMBL" id="CABPRJ010002389">
    <property type="protein sequence ID" value="VVC44885.1"/>
    <property type="molecule type" value="Genomic_DNA"/>
</dbReference>
<keyword evidence="3 5" id="KW-0067">ATP-binding</keyword>
<evidence type="ECO:0000313" key="9">
    <source>
        <dbReference type="EMBL" id="VVC44885.1"/>
    </source>
</evidence>
<dbReference type="Gene3D" id="3.40.850.10">
    <property type="entry name" value="Kinesin motor domain"/>
    <property type="match status" value="1"/>
</dbReference>
<reference evidence="9 10" key="1">
    <citation type="submission" date="2019-08" db="EMBL/GenBank/DDBJ databases">
        <authorList>
            <person name="Alioto T."/>
            <person name="Alioto T."/>
            <person name="Gomez Garrido J."/>
        </authorList>
    </citation>
    <scope>NUCLEOTIDE SEQUENCE [LARGE SCALE GENOMIC DNA]</scope>
</reference>
<keyword evidence="7" id="KW-0175">Coiled coil</keyword>
<keyword evidence="10" id="KW-1185">Reference proteome</keyword>
<comment type="subcellular location">
    <subcellularLocation>
        <location evidence="1">Cytoplasm</location>
        <location evidence="1">Cytoskeleton</location>
    </subcellularLocation>
</comment>
<dbReference type="AlphaFoldDB" id="A0A5E4NMD3"/>
<dbReference type="SMART" id="SM00129">
    <property type="entry name" value="KISc"/>
    <property type="match status" value="1"/>
</dbReference>
<dbReference type="GO" id="GO:0005874">
    <property type="term" value="C:microtubule"/>
    <property type="evidence" value="ECO:0007669"/>
    <property type="project" value="UniProtKB-KW"/>
</dbReference>
<evidence type="ECO:0000259" key="8">
    <source>
        <dbReference type="PROSITE" id="PS50067"/>
    </source>
</evidence>
<evidence type="ECO:0000256" key="2">
    <source>
        <dbReference type="ARBA" id="ARBA00022741"/>
    </source>
</evidence>
<accession>A0A5E4NMD3</accession>
<dbReference type="InterPro" id="IPR038105">
    <property type="entry name" value="Kif23_Arf-bd_sf"/>
</dbReference>